<protein>
    <recommendedName>
        <fullName evidence="8">UDENN domain-containing protein</fullName>
    </recommendedName>
</protein>
<dbReference type="InterPro" id="IPR043153">
    <property type="entry name" value="DENN_C"/>
</dbReference>
<dbReference type="SMART" id="SM00800">
    <property type="entry name" value="uDENN"/>
    <property type="match status" value="1"/>
</dbReference>
<gene>
    <name evidence="7" type="ORF">VSP0166_LOCUS13997</name>
</gene>
<feature type="domain" description="LIM zinc-binding" evidence="5">
    <location>
        <begin position="573"/>
        <end position="632"/>
    </location>
</feature>
<sequence>VGGDQSPPKLFEAVLKVTRAPEKEPAVTFLFPETNDLDPAIASAVPLFCFPEGSSHISKQSENFSFILTGGDGSKQFGYCLRFLDCKVPQCYCILSFLDSFSLFSSVLEIVGQREASGGHDSMICFLCSILSKPVPQPGETLCIQTFSDTNPNELDSYQFYAPLNNDFLLEYISFSEIFSSLGIDNVINLFEALILECRIIFVSKKLSQLSACVSAAVALLNPLAWQYVYIPILPSSLLTYCCAPMPFVVGVSESSLPEIQAMPTEELLIVDCDHGKFIQKPEKHSFLSEEMRTLLRKSITRISGACKKGDKVFDLHIARCFVNFMYRLFGNYYKFMDDNGILDNETFLECQPPQFQAMIEVLQGSQMWEGFLREREIWKKNDLLESCVLLKEAYNVWCVEDLSLVCCKCKNRFTENGHTKSGRYYCHPCFEQKFTIIDRKLLNSSSTKMKKVGKNLSRRVRSVANDLQTVPSSLNKATSDSSLGDDGKKSKPEKSRKDFFTAPEGKSEGKFPYMKSSLGLGKSKKRERSVTVGKLQPTESSSSAPIVKAVDISNVSLRATQSFNPKTNPSEAKCIICDRVVADPDALRHENQVWHRNCAPCSRCLLPIASTCKVVDNKLYHPDCPPLRLLKPK</sequence>
<dbReference type="EMBL" id="HBKP01019772">
    <property type="protein sequence ID" value="CAE2232709.1"/>
    <property type="molecule type" value="Transcribed_RNA"/>
</dbReference>
<dbReference type="Gene3D" id="3.40.50.11500">
    <property type="match status" value="1"/>
</dbReference>
<keyword evidence="1 3" id="KW-0479">Metal-binding</keyword>
<reference evidence="7" key="1">
    <citation type="submission" date="2021-01" db="EMBL/GenBank/DDBJ databases">
        <authorList>
            <person name="Corre E."/>
            <person name="Pelletier E."/>
            <person name="Niang G."/>
            <person name="Scheremetjew M."/>
            <person name="Finn R."/>
            <person name="Kale V."/>
            <person name="Holt S."/>
            <person name="Cochrane G."/>
            <person name="Meng A."/>
            <person name="Brown T."/>
            <person name="Cohen L."/>
        </authorList>
    </citation>
    <scope>NUCLEOTIDE SEQUENCE</scope>
    <source>
        <strain evidence="7">DIVA3 518/3/11/1/6</strain>
    </source>
</reference>
<accession>A0A7S4IL34</accession>
<dbReference type="InterPro" id="IPR051942">
    <property type="entry name" value="DENN_domain_containing_2"/>
</dbReference>
<organism evidence="7">
    <name type="scientific">Vannella robusta</name>
    <dbReference type="NCBI Taxonomy" id="1487602"/>
    <lineage>
        <taxon>Eukaryota</taxon>
        <taxon>Amoebozoa</taxon>
        <taxon>Discosea</taxon>
        <taxon>Flabellinia</taxon>
        <taxon>Vannellidae</taxon>
        <taxon>Vannella</taxon>
    </lineage>
</organism>
<dbReference type="AlphaFoldDB" id="A0A7S4IL34"/>
<dbReference type="GO" id="GO:0046872">
    <property type="term" value="F:metal ion binding"/>
    <property type="evidence" value="ECO:0007669"/>
    <property type="project" value="UniProtKB-KW"/>
</dbReference>
<evidence type="ECO:0000256" key="3">
    <source>
        <dbReference type="PROSITE-ProRule" id="PRU00125"/>
    </source>
</evidence>
<dbReference type="Pfam" id="PF02141">
    <property type="entry name" value="DENN"/>
    <property type="match status" value="1"/>
</dbReference>
<dbReference type="PROSITE" id="PS50211">
    <property type="entry name" value="DENN"/>
    <property type="match status" value="1"/>
</dbReference>
<dbReference type="Gene3D" id="2.10.110.10">
    <property type="entry name" value="Cysteine Rich Protein"/>
    <property type="match status" value="1"/>
</dbReference>
<name>A0A7S4IL34_9EUKA</name>
<feature type="region of interest" description="Disordered" evidence="4">
    <location>
        <begin position="472"/>
        <end position="541"/>
    </location>
</feature>
<dbReference type="SMART" id="SM00801">
    <property type="entry name" value="dDENN"/>
    <property type="match status" value="1"/>
</dbReference>
<keyword evidence="3" id="KW-0440">LIM domain</keyword>
<proteinExistence type="predicted"/>
<evidence type="ECO:0000259" key="6">
    <source>
        <dbReference type="PROSITE" id="PS50211"/>
    </source>
</evidence>
<feature type="non-terminal residue" evidence="7">
    <location>
        <position position="1"/>
    </location>
</feature>
<evidence type="ECO:0000313" key="7">
    <source>
        <dbReference type="EMBL" id="CAE2232709.1"/>
    </source>
</evidence>
<dbReference type="PANTHER" id="PTHR15288:SF0">
    <property type="entry name" value="UDENN DOMAIN-CONTAINING PROTEIN"/>
    <property type="match status" value="1"/>
</dbReference>
<evidence type="ECO:0000256" key="4">
    <source>
        <dbReference type="SAM" id="MobiDB-lite"/>
    </source>
</evidence>
<feature type="domain" description="UDENN" evidence="6">
    <location>
        <begin position="8"/>
        <end position="384"/>
    </location>
</feature>
<dbReference type="Gene3D" id="3.30.450.200">
    <property type="match status" value="1"/>
</dbReference>
<dbReference type="InterPro" id="IPR001781">
    <property type="entry name" value="Znf_LIM"/>
</dbReference>
<dbReference type="PROSITE" id="PS50023">
    <property type="entry name" value="LIM_DOMAIN_2"/>
    <property type="match status" value="1"/>
</dbReference>
<dbReference type="InterPro" id="IPR037516">
    <property type="entry name" value="Tripartite_DENN"/>
</dbReference>
<evidence type="ECO:0000256" key="1">
    <source>
        <dbReference type="ARBA" id="ARBA00022723"/>
    </source>
</evidence>
<dbReference type="FunFam" id="3.40.50.11500:FF:000004">
    <property type="entry name" value="DENN domain-containing protein 2C isoform X1"/>
    <property type="match status" value="1"/>
</dbReference>
<evidence type="ECO:0008006" key="8">
    <source>
        <dbReference type="Google" id="ProtNLM"/>
    </source>
</evidence>
<dbReference type="InterPro" id="IPR005113">
    <property type="entry name" value="uDENN_dom"/>
</dbReference>
<feature type="compositionally biased region" description="Basic and acidic residues" evidence="4">
    <location>
        <begin position="486"/>
        <end position="510"/>
    </location>
</feature>
<keyword evidence="2 3" id="KW-0862">Zinc</keyword>
<dbReference type="PANTHER" id="PTHR15288">
    <property type="entry name" value="DENN DOMAIN-CONTAINING PROTEIN 2"/>
    <property type="match status" value="1"/>
</dbReference>
<dbReference type="SMART" id="SM00799">
    <property type="entry name" value="DENN"/>
    <property type="match status" value="1"/>
</dbReference>
<evidence type="ECO:0000256" key="2">
    <source>
        <dbReference type="ARBA" id="ARBA00022833"/>
    </source>
</evidence>
<dbReference type="Pfam" id="PF03456">
    <property type="entry name" value="uDENN"/>
    <property type="match status" value="1"/>
</dbReference>
<dbReference type="SMART" id="SM00132">
    <property type="entry name" value="LIM"/>
    <property type="match status" value="1"/>
</dbReference>
<evidence type="ECO:0000259" key="5">
    <source>
        <dbReference type="PROSITE" id="PS50023"/>
    </source>
</evidence>
<dbReference type="InterPro" id="IPR001194">
    <property type="entry name" value="cDENN_dom"/>
</dbReference>
<dbReference type="InterPro" id="IPR005112">
    <property type="entry name" value="dDENN_dom"/>
</dbReference>